<dbReference type="AlphaFoldDB" id="A0A183HVP0"/>
<evidence type="ECO:0000313" key="3">
    <source>
        <dbReference type="WBParaSite" id="OFLC_0001155201-mRNA-1"/>
    </source>
</evidence>
<dbReference type="STRING" id="387005.A0A183HVP0"/>
<sequence length="155" mass="16876">MRRVVAVEKKRPTIRASVIEHNIGGVLWKTAEDMWDMEPDGRITSGCAYERANTLFMSYAADLKSENTILPKSSPNAPLPPYAQDCGVVPAALLIKDGSLGSNGFHASMDEYAQACSAPLNARYLSTLDTDKLIQNQTISLSNQDLAHTILPPSQ</sequence>
<reference evidence="1 2" key="2">
    <citation type="submission" date="2018-11" db="EMBL/GenBank/DDBJ databases">
        <authorList>
            <consortium name="Pathogen Informatics"/>
        </authorList>
    </citation>
    <scope>NUCLEOTIDE SEQUENCE [LARGE SCALE GENOMIC DNA]</scope>
</reference>
<gene>
    <name evidence="1" type="ORF">OFLC_LOCUS11550</name>
</gene>
<dbReference type="EMBL" id="UZAJ01016799">
    <property type="protein sequence ID" value="VDO77304.1"/>
    <property type="molecule type" value="Genomic_DNA"/>
</dbReference>
<protein>
    <submittedName>
        <fullName evidence="3">DUF2263 domain-containing protein</fullName>
    </submittedName>
</protein>
<accession>A0A183HVP0</accession>
<evidence type="ECO:0000313" key="2">
    <source>
        <dbReference type="Proteomes" id="UP000267606"/>
    </source>
</evidence>
<name>A0A183HVP0_9BILA</name>
<organism evidence="3">
    <name type="scientific">Onchocerca flexuosa</name>
    <dbReference type="NCBI Taxonomy" id="387005"/>
    <lineage>
        <taxon>Eukaryota</taxon>
        <taxon>Metazoa</taxon>
        <taxon>Ecdysozoa</taxon>
        <taxon>Nematoda</taxon>
        <taxon>Chromadorea</taxon>
        <taxon>Rhabditida</taxon>
        <taxon>Spirurina</taxon>
        <taxon>Spiruromorpha</taxon>
        <taxon>Filarioidea</taxon>
        <taxon>Onchocercidae</taxon>
        <taxon>Onchocerca</taxon>
    </lineage>
</organism>
<dbReference type="WBParaSite" id="OFLC_0001155201-mRNA-1">
    <property type="protein sequence ID" value="OFLC_0001155201-mRNA-1"/>
    <property type="gene ID" value="OFLC_0001155201"/>
</dbReference>
<reference evidence="3" key="1">
    <citation type="submission" date="2016-06" db="UniProtKB">
        <authorList>
            <consortium name="WormBaseParasite"/>
        </authorList>
    </citation>
    <scope>IDENTIFICATION</scope>
</reference>
<proteinExistence type="predicted"/>
<dbReference type="Proteomes" id="UP000267606">
    <property type="component" value="Unassembled WGS sequence"/>
</dbReference>
<evidence type="ECO:0000313" key="1">
    <source>
        <dbReference type="EMBL" id="VDO77304.1"/>
    </source>
</evidence>
<keyword evidence="2" id="KW-1185">Reference proteome</keyword>